<dbReference type="InterPro" id="IPR003593">
    <property type="entry name" value="AAA+_ATPase"/>
</dbReference>
<dbReference type="HAMAP" id="MF_01884">
    <property type="entry name" value="Rho"/>
    <property type="match status" value="1"/>
</dbReference>
<keyword evidence="6 9" id="KW-0694">RNA-binding</keyword>
<dbReference type="RefSeq" id="WP_155715973.1">
    <property type="nucleotide sequence ID" value="NZ_VVIQ01000005.1"/>
</dbReference>
<feature type="region of interest" description="Disordered" evidence="12">
    <location>
        <begin position="46"/>
        <end position="129"/>
    </location>
</feature>
<evidence type="ECO:0000256" key="9">
    <source>
        <dbReference type="HAMAP-Rule" id="MF_01884"/>
    </source>
</evidence>
<evidence type="ECO:0000259" key="13">
    <source>
        <dbReference type="PROSITE" id="PS51856"/>
    </source>
</evidence>
<feature type="compositionally biased region" description="Basic and acidic residues" evidence="12">
    <location>
        <begin position="63"/>
        <end position="85"/>
    </location>
</feature>
<dbReference type="GO" id="GO:0006353">
    <property type="term" value="P:DNA-templated transcription termination"/>
    <property type="evidence" value="ECO:0007669"/>
    <property type="project" value="UniProtKB-UniRule"/>
</dbReference>
<dbReference type="AlphaFoldDB" id="A0A7C9LAX8"/>
<protein>
    <recommendedName>
        <fullName evidence="9 10">Transcription termination factor Rho</fullName>
        <ecNumber evidence="9 10">3.6.4.-</ecNumber>
    </recommendedName>
    <alternativeName>
        <fullName evidence="9">ATP-dependent helicase Rho</fullName>
    </alternativeName>
</protein>
<dbReference type="Pfam" id="PF07497">
    <property type="entry name" value="Rho_RNA_bind"/>
    <property type="match status" value="1"/>
</dbReference>
<comment type="similarity">
    <text evidence="9 11">Belongs to the Rho family.</text>
</comment>
<dbReference type="Proteomes" id="UP000482295">
    <property type="component" value="Unassembled WGS sequence"/>
</dbReference>
<dbReference type="Gene3D" id="3.40.50.300">
    <property type="entry name" value="P-loop containing nucleotide triphosphate hydrolases"/>
    <property type="match status" value="1"/>
</dbReference>
<evidence type="ECO:0000256" key="2">
    <source>
        <dbReference type="ARBA" id="ARBA00022741"/>
    </source>
</evidence>
<dbReference type="InterPro" id="IPR011129">
    <property type="entry name" value="CSD"/>
</dbReference>
<evidence type="ECO:0000256" key="5">
    <source>
        <dbReference type="ARBA" id="ARBA00022840"/>
    </source>
</evidence>
<feature type="binding site" evidence="9">
    <location>
        <begin position="412"/>
        <end position="417"/>
    </location>
    <ligand>
        <name>ATP</name>
        <dbReference type="ChEBI" id="CHEBI:30616"/>
    </ligand>
</feature>
<keyword evidence="15" id="KW-1185">Reference proteome</keyword>
<feature type="binding site" evidence="9">
    <location>
        <begin position="400"/>
        <end position="405"/>
    </location>
    <ligand>
        <name>ATP</name>
        <dbReference type="ChEBI" id="CHEBI:30616"/>
    </ligand>
</feature>
<dbReference type="PROSITE" id="PS51856">
    <property type="entry name" value="RHO_RNA_BD"/>
    <property type="match status" value="1"/>
</dbReference>
<evidence type="ECO:0000256" key="4">
    <source>
        <dbReference type="ARBA" id="ARBA00022806"/>
    </source>
</evidence>
<dbReference type="SMART" id="SM00382">
    <property type="entry name" value="AAA"/>
    <property type="match status" value="1"/>
</dbReference>
<comment type="caution">
    <text evidence="14">The sequence shown here is derived from an EMBL/GenBank/DDBJ whole genome shotgun (WGS) entry which is preliminary data.</text>
</comment>
<dbReference type="Gene3D" id="2.40.50.140">
    <property type="entry name" value="Nucleic acid-binding proteins"/>
    <property type="match status" value="1"/>
</dbReference>
<feature type="domain" description="Rho RNA-BD" evidence="13">
    <location>
        <begin position="280"/>
        <end position="355"/>
    </location>
</feature>
<keyword evidence="4 9" id="KW-0347">Helicase</keyword>
<evidence type="ECO:0000256" key="8">
    <source>
        <dbReference type="ARBA" id="ARBA00023163"/>
    </source>
</evidence>
<dbReference type="NCBIfam" id="TIGR00767">
    <property type="entry name" value="rho"/>
    <property type="match status" value="1"/>
</dbReference>
<evidence type="ECO:0000256" key="11">
    <source>
        <dbReference type="PROSITE-ProRule" id="PRU01203"/>
    </source>
</evidence>
<keyword evidence="2 9" id="KW-0547">Nucleotide-binding</keyword>
<keyword evidence="8 9" id="KW-0804">Transcription</keyword>
<keyword evidence="3 9" id="KW-0378">Hydrolase</keyword>
<dbReference type="PANTHER" id="PTHR46425">
    <property type="entry name" value="TRANSCRIPTION TERMINATION FACTOR RHO"/>
    <property type="match status" value="1"/>
</dbReference>
<accession>A0A7C9LAX8</accession>
<dbReference type="InterPro" id="IPR011113">
    <property type="entry name" value="Rho_RNA-bd"/>
</dbReference>
<organism evidence="14 15">
    <name type="scientific">Prevotella vespertina</name>
    <dbReference type="NCBI Taxonomy" id="2608404"/>
    <lineage>
        <taxon>Bacteria</taxon>
        <taxon>Pseudomonadati</taxon>
        <taxon>Bacteroidota</taxon>
        <taxon>Bacteroidia</taxon>
        <taxon>Bacteroidales</taxon>
        <taxon>Prevotellaceae</taxon>
        <taxon>Prevotella</taxon>
    </lineage>
</organism>
<keyword evidence="1 9" id="KW-0806">Transcription termination</keyword>
<keyword evidence="7 9" id="KW-0805">Transcription regulation</keyword>
<dbReference type="InterPro" id="IPR012340">
    <property type="entry name" value="NA-bd_OB-fold"/>
</dbReference>
<evidence type="ECO:0000256" key="12">
    <source>
        <dbReference type="SAM" id="MobiDB-lite"/>
    </source>
</evidence>
<dbReference type="GO" id="GO:0003723">
    <property type="term" value="F:RNA binding"/>
    <property type="evidence" value="ECO:0007669"/>
    <property type="project" value="UniProtKB-UniRule"/>
</dbReference>
<dbReference type="InterPro" id="IPR041703">
    <property type="entry name" value="Rho_factor_ATP-bd"/>
</dbReference>
<dbReference type="GO" id="GO:0008186">
    <property type="term" value="F:ATP-dependent activity, acting on RNA"/>
    <property type="evidence" value="ECO:0007669"/>
    <property type="project" value="UniProtKB-UniRule"/>
</dbReference>
<evidence type="ECO:0000256" key="6">
    <source>
        <dbReference type="ARBA" id="ARBA00022884"/>
    </source>
</evidence>
<keyword evidence="5 9" id="KW-0067">ATP-binding</keyword>
<dbReference type="SUPFAM" id="SSF50249">
    <property type="entry name" value="Nucleic acid-binding proteins"/>
    <property type="match status" value="1"/>
</dbReference>
<name>A0A7C9LAX8_9BACT</name>
<dbReference type="NCBIfam" id="NF006886">
    <property type="entry name" value="PRK09376.1"/>
    <property type="match status" value="1"/>
</dbReference>
<dbReference type="Pfam" id="PF00006">
    <property type="entry name" value="ATP-synt_ab"/>
    <property type="match status" value="1"/>
</dbReference>
<dbReference type="CDD" id="cd04459">
    <property type="entry name" value="Rho_CSD"/>
    <property type="match status" value="1"/>
</dbReference>
<reference evidence="14 15" key="1">
    <citation type="submission" date="2019-09" db="EMBL/GenBank/DDBJ databases">
        <title>Prevotella A2879 sp. nov., isolated from an abscess of a patient.</title>
        <authorList>
            <person name="Buhl M."/>
            <person name="Oberhettinger P."/>
        </authorList>
    </citation>
    <scope>NUCLEOTIDE SEQUENCE [LARGE SCALE GENOMIC DNA]</scope>
    <source>
        <strain evidence="14 15">A2879</strain>
    </source>
</reference>
<dbReference type="EC" id="3.6.4.-" evidence="9 10"/>
<comment type="function">
    <text evidence="9">Facilitates transcription termination by a mechanism that involves Rho binding to the nascent RNA, activation of Rho's RNA-dependent ATPase activity, and release of the mRNA from the DNA template.</text>
</comment>
<dbReference type="CDD" id="cd01128">
    <property type="entry name" value="rho_factor_C"/>
    <property type="match status" value="1"/>
</dbReference>
<dbReference type="SUPFAM" id="SSF52540">
    <property type="entry name" value="P-loop containing nucleoside triphosphate hydrolases"/>
    <property type="match status" value="1"/>
</dbReference>
<evidence type="ECO:0000256" key="7">
    <source>
        <dbReference type="ARBA" id="ARBA00023015"/>
    </source>
</evidence>
<dbReference type="InterPro" id="IPR000194">
    <property type="entry name" value="ATPase_F1/V1/A1_a/bsu_nucl-bd"/>
</dbReference>
<dbReference type="GO" id="GO:0005524">
    <property type="term" value="F:ATP binding"/>
    <property type="evidence" value="ECO:0007669"/>
    <property type="project" value="UniProtKB-UniRule"/>
</dbReference>
<gene>
    <name evidence="9" type="primary">rho</name>
    <name evidence="14" type="ORF">F0475_06590</name>
</gene>
<dbReference type="InterPro" id="IPR004665">
    <property type="entry name" value="Term_rho"/>
</dbReference>
<dbReference type="GO" id="GO:0016787">
    <property type="term" value="F:hydrolase activity"/>
    <property type="evidence" value="ECO:0007669"/>
    <property type="project" value="UniProtKB-KW"/>
</dbReference>
<dbReference type="PANTHER" id="PTHR46425:SF1">
    <property type="entry name" value="TRANSCRIPTION TERMINATION FACTOR RHO"/>
    <property type="match status" value="1"/>
</dbReference>
<dbReference type="GO" id="GO:0004386">
    <property type="term" value="F:helicase activity"/>
    <property type="evidence" value="ECO:0007669"/>
    <property type="project" value="UniProtKB-UniRule"/>
</dbReference>
<dbReference type="InterPro" id="IPR027417">
    <property type="entry name" value="P-loop_NTPase"/>
</dbReference>
<evidence type="ECO:0000256" key="10">
    <source>
        <dbReference type="NCBIfam" id="TIGR00767"/>
    </source>
</evidence>
<evidence type="ECO:0000313" key="15">
    <source>
        <dbReference type="Proteomes" id="UP000482295"/>
    </source>
</evidence>
<evidence type="ECO:0000313" key="14">
    <source>
        <dbReference type="EMBL" id="MUL27973.1"/>
    </source>
</evidence>
<sequence>MLSKEELLEKDVSELETIAQKSGAVYNQGDDKDKLVYAILDRQAEELSTARPSESKRKRTRITRKDTDRVYSVHGDEGENFDVKKNKPTGEAQPSLFKEEVAPKKASETEKTPEEILASMPKHRGRKSKAELEAIAAAEAALKAKEEAKKMETKSQEETKPIVEETIPEAMEDNFIPEDHFSSMPVKEDAENKEELLARLQEKVNAHNNTEVVPEGVWAGDPGDGTDFIPIVDLPIEDQGAVPNYDMFDQPTMPTQTPSTPAMYDAPVVSNEEAYDFTNIIKANGVLEVMPDGYGFLRSSDYNYLSSPDDVYVSNNQIKQYGLKTGDVVECFVRPPRAGEKYFPLTSIEMINGRKPAEVRDRIPFEHLTPLFPEEKFSLCNDPKTTNLSTRIVDLFSPIGKGQRALIVAQPKTGKTILMKDIANAIAANHPEAYLMMLLIDERPEEVTDMARTVNAEVIASTFDEPAERHVKIAGIVLEKAKRMVECGHDVVIFLDSITRLARAYNTVAPASGKVLTGGVDANALQKPKRFFGAARNIEGGGSLTIIATALIDTGSKMDEVIFEEFKGTGNMELQLDRSLSNKRIFPAVNLVASSTRRDDLLQDRTTLDRMWILRKYIADMNPIEAMNSIHDRMARTKDNEEFLLSMND</sequence>
<comment type="caution">
    <text evidence="9">Lacks conserved residue(s) required for the propagation of feature annotation.</text>
</comment>
<dbReference type="GO" id="GO:0005829">
    <property type="term" value="C:cytosol"/>
    <property type="evidence" value="ECO:0007669"/>
    <property type="project" value="UniProtKB-ARBA"/>
</dbReference>
<feature type="compositionally biased region" description="Basic and acidic residues" evidence="12">
    <location>
        <begin position="97"/>
        <end position="114"/>
    </location>
</feature>
<comment type="subunit">
    <text evidence="9">Homohexamer. The homohexamer assembles into an open ring structure.</text>
</comment>
<evidence type="ECO:0000256" key="1">
    <source>
        <dbReference type="ARBA" id="ARBA00022472"/>
    </source>
</evidence>
<feature type="binding site" evidence="9">
    <location>
        <position position="443"/>
    </location>
    <ligand>
        <name>ATP</name>
        <dbReference type="ChEBI" id="CHEBI:30616"/>
    </ligand>
</feature>
<dbReference type="EMBL" id="VVIQ01000005">
    <property type="protein sequence ID" value="MUL27973.1"/>
    <property type="molecule type" value="Genomic_DNA"/>
</dbReference>
<dbReference type="SMART" id="SM00357">
    <property type="entry name" value="CSP"/>
    <property type="match status" value="1"/>
</dbReference>
<proteinExistence type="inferred from homology"/>
<evidence type="ECO:0000256" key="3">
    <source>
        <dbReference type="ARBA" id="ARBA00022801"/>
    </source>
</evidence>